<sequence>MGYAYLVLCRLNSLPVIQKAGCCSAAVGHLAWRLGMLLILLFCFCQRIPTEPGPGSFEQGRFFFSCSSLRTCSVSEPCFTARTNTVDASCMHRMTSSSSPSAFATTLSRREYSTIAPTQPMVGVEVPQGYVSVSPRPHRYPKGLISRWSRQSSCVPVRGRALPWWLAR</sequence>
<organism evidence="1 2">
    <name type="scientific">Aplosporella prunicola CBS 121167</name>
    <dbReference type="NCBI Taxonomy" id="1176127"/>
    <lineage>
        <taxon>Eukaryota</taxon>
        <taxon>Fungi</taxon>
        <taxon>Dikarya</taxon>
        <taxon>Ascomycota</taxon>
        <taxon>Pezizomycotina</taxon>
        <taxon>Dothideomycetes</taxon>
        <taxon>Dothideomycetes incertae sedis</taxon>
        <taxon>Botryosphaeriales</taxon>
        <taxon>Aplosporellaceae</taxon>
        <taxon>Aplosporella</taxon>
    </lineage>
</organism>
<reference evidence="1" key="1">
    <citation type="journal article" date="2020" name="Stud. Mycol.">
        <title>101 Dothideomycetes genomes: a test case for predicting lifestyles and emergence of pathogens.</title>
        <authorList>
            <person name="Haridas S."/>
            <person name="Albert R."/>
            <person name="Binder M."/>
            <person name="Bloem J."/>
            <person name="Labutti K."/>
            <person name="Salamov A."/>
            <person name="Andreopoulos B."/>
            <person name="Baker S."/>
            <person name="Barry K."/>
            <person name="Bills G."/>
            <person name="Bluhm B."/>
            <person name="Cannon C."/>
            <person name="Castanera R."/>
            <person name="Culley D."/>
            <person name="Daum C."/>
            <person name="Ezra D."/>
            <person name="Gonzalez J."/>
            <person name="Henrissat B."/>
            <person name="Kuo A."/>
            <person name="Liang C."/>
            <person name="Lipzen A."/>
            <person name="Lutzoni F."/>
            <person name="Magnuson J."/>
            <person name="Mondo S."/>
            <person name="Nolan M."/>
            <person name="Ohm R."/>
            <person name="Pangilinan J."/>
            <person name="Park H.-J."/>
            <person name="Ramirez L."/>
            <person name="Alfaro M."/>
            <person name="Sun H."/>
            <person name="Tritt A."/>
            <person name="Yoshinaga Y."/>
            <person name="Zwiers L.-H."/>
            <person name="Turgeon B."/>
            <person name="Goodwin S."/>
            <person name="Spatafora J."/>
            <person name="Crous P."/>
            <person name="Grigoriev I."/>
        </authorList>
    </citation>
    <scope>NUCLEOTIDE SEQUENCE</scope>
    <source>
        <strain evidence="1">CBS 121167</strain>
    </source>
</reference>
<protein>
    <submittedName>
        <fullName evidence="1">Uncharacterized protein</fullName>
    </submittedName>
</protein>
<name>A0A6A6BSA5_9PEZI</name>
<accession>A0A6A6BSA5</accession>
<proteinExistence type="predicted"/>
<dbReference type="GeneID" id="54304578"/>
<dbReference type="AlphaFoldDB" id="A0A6A6BSA5"/>
<dbReference type="EMBL" id="ML995475">
    <property type="protein sequence ID" value="KAF2146956.1"/>
    <property type="molecule type" value="Genomic_DNA"/>
</dbReference>
<evidence type="ECO:0000313" key="1">
    <source>
        <dbReference type="EMBL" id="KAF2146956.1"/>
    </source>
</evidence>
<dbReference type="Proteomes" id="UP000799438">
    <property type="component" value="Unassembled WGS sequence"/>
</dbReference>
<evidence type="ECO:0000313" key="2">
    <source>
        <dbReference type="Proteomes" id="UP000799438"/>
    </source>
</evidence>
<keyword evidence="2" id="KW-1185">Reference proteome</keyword>
<gene>
    <name evidence="1" type="ORF">K452DRAFT_73091</name>
</gene>
<dbReference type="RefSeq" id="XP_033402664.1">
    <property type="nucleotide sequence ID" value="XM_033547071.1"/>
</dbReference>